<dbReference type="EMBL" id="JAEFBJ010000100">
    <property type="protein sequence ID" value="KAG7530325.1"/>
    <property type="molecule type" value="Genomic_DNA"/>
</dbReference>
<dbReference type="PANTHER" id="PTHR42648:SF28">
    <property type="entry name" value="TRANSPOSON-ENCODED PROTEIN WITH RIBONUCLEASE H-LIKE AND RETROVIRUS ZINC FINGER-LIKE DOMAINS"/>
    <property type="match status" value="1"/>
</dbReference>
<evidence type="ECO:0000313" key="3">
    <source>
        <dbReference type="Proteomes" id="UP000694251"/>
    </source>
</evidence>
<feature type="compositionally biased region" description="Polar residues" evidence="1">
    <location>
        <begin position="550"/>
        <end position="573"/>
    </location>
</feature>
<feature type="region of interest" description="Disordered" evidence="1">
    <location>
        <begin position="72"/>
        <end position="137"/>
    </location>
</feature>
<dbReference type="AlphaFoldDB" id="A0A8T1XHP0"/>
<organism evidence="2 3">
    <name type="scientific">Arabidopsis suecica</name>
    <name type="common">Swedish thale-cress</name>
    <name type="synonym">Cardaminopsis suecica</name>
    <dbReference type="NCBI Taxonomy" id="45249"/>
    <lineage>
        <taxon>Eukaryota</taxon>
        <taxon>Viridiplantae</taxon>
        <taxon>Streptophyta</taxon>
        <taxon>Embryophyta</taxon>
        <taxon>Tracheophyta</taxon>
        <taxon>Spermatophyta</taxon>
        <taxon>Magnoliopsida</taxon>
        <taxon>eudicotyledons</taxon>
        <taxon>Gunneridae</taxon>
        <taxon>Pentapetalae</taxon>
        <taxon>rosids</taxon>
        <taxon>malvids</taxon>
        <taxon>Brassicales</taxon>
        <taxon>Brassicaceae</taxon>
        <taxon>Camelineae</taxon>
        <taxon>Arabidopsis</taxon>
    </lineage>
</organism>
<gene>
    <name evidence="2" type="ORF">ISN44_Un100g000040</name>
</gene>
<dbReference type="OrthoDB" id="1434865at2759"/>
<feature type="region of interest" description="Disordered" evidence="1">
    <location>
        <begin position="537"/>
        <end position="595"/>
    </location>
</feature>
<evidence type="ECO:0000313" key="2">
    <source>
        <dbReference type="EMBL" id="KAG7530325.1"/>
    </source>
</evidence>
<reference evidence="2 3" key="1">
    <citation type="submission" date="2020-12" db="EMBL/GenBank/DDBJ databases">
        <title>Concerted genomic and epigenomic changes stabilize Arabidopsis allopolyploids.</title>
        <authorList>
            <person name="Chen Z."/>
        </authorList>
    </citation>
    <scope>NUCLEOTIDE SEQUENCE [LARGE SCALE GENOMIC DNA]</scope>
    <source>
        <strain evidence="2">As9502</strain>
        <tissue evidence="2">Leaf</tissue>
    </source>
</reference>
<accession>A0A8T1XHP0</accession>
<protein>
    <submittedName>
        <fullName evidence="2">Ribonuclease H-like superfamily</fullName>
    </submittedName>
</protein>
<dbReference type="InterPro" id="IPR039537">
    <property type="entry name" value="Retrotran_Ty1/copia-like"/>
</dbReference>
<name>A0A8T1XHP0_ARASU</name>
<dbReference type="Pfam" id="PF14223">
    <property type="entry name" value="Retrotran_gag_2"/>
    <property type="match status" value="1"/>
</dbReference>
<feature type="compositionally biased region" description="Polar residues" evidence="1">
    <location>
        <begin position="122"/>
        <end position="133"/>
    </location>
</feature>
<dbReference type="Proteomes" id="UP000694251">
    <property type="component" value="Unassembled WGS sequence"/>
</dbReference>
<sequence>MQETKKIDENIDDFLKIVVDLNHIQIEVRDEVQAILLLSSLPSRYDGLVETMKYSNSREKLRLNDVMVAARDKEREMSQNNRLIAEGHYARRRPVGKNNNQGKKGKNRSWSKSADGKRGSDNGESSLAKSSGNHDPAMLSMATEENLVATDSIADEWVIREDVSVVQSESRIQHQTLKEPLTIACHNDLQNQSTLSHSVDRHDLDVDRHSSGTDNASAFDGAKSSGLDTEVSTTNDSTMKDKLATHISTIVNAIMPDLGSCVLDNSVSIESPIALNECDVVMPLDMDRLKKSPTIDGHALFVEPSIDTGIDIDKRWCRSTPSPVSIDTTTSVDRHPTQAEPEFFVRAGFRVEFIADTPSTIVTSPTAPLLLDPPLKRQRFDSIRQLENPDGKSTNLRISWFPTQSIKAGANLTALPFTSSNGKEPNDSGTKREGLGRDLMVGGELLGAARVQVSLAACFLDLLFPNGRFLTYLHSSDGIAERLNRTIMDKVRSMLSESGMDKKFGVEAAFTTIYLINRSPFTPLEFDLREEKWTGALPDLKDQGGATLMENDQNGTSQDTGSPTSSQTQVHNQNNTEVSEENHSESEEEDLSDYQLVRDRARRAVKSNPKYNESNLVSFAFFTEDGDHLEPNSYQAALRDPEWDKWRRAMKEEMMSMGKNHTWDLVDKLESIKIIGCRWIFTRNARIPGVKAPRYKVIWFKLP</sequence>
<proteinExistence type="predicted"/>
<dbReference type="PANTHER" id="PTHR42648">
    <property type="entry name" value="TRANSPOSASE, PUTATIVE-RELATED"/>
    <property type="match status" value="1"/>
</dbReference>
<evidence type="ECO:0000256" key="1">
    <source>
        <dbReference type="SAM" id="MobiDB-lite"/>
    </source>
</evidence>
<feature type="region of interest" description="Disordered" evidence="1">
    <location>
        <begin position="210"/>
        <end position="234"/>
    </location>
</feature>
<keyword evidence="3" id="KW-1185">Reference proteome</keyword>
<comment type="caution">
    <text evidence="2">The sequence shown here is derived from an EMBL/GenBank/DDBJ whole genome shotgun (WGS) entry which is preliminary data.</text>
</comment>